<dbReference type="InterPro" id="IPR011990">
    <property type="entry name" value="TPR-like_helical_dom_sf"/>
</dbReference>
<dbReference type="Pfam" id="PF00515">
    <property type="entry name" value="TPR_1"/>
    <property type="match status" value="1"/>
</dbReference>
<dbReference type="GO" id="GO:0004519">
    <property type="term" value="F:endonuclease activity"/>
    <property type="evidence" value="ECO:0007669"/>
    <property type="project" value="InterPro"/>
</dbReference>
<dbReference type="InterPro" id="IPR019734">
    <property type="entry name" value="TPR_rpt"/>
</dbReference>
<dbReference type="InterPro" id="IPR048301">
    <property type="entry name" value="NucS_C"/>
</dbReference>
<dbReference type="InterPro" id="IPR011856">
    <property type="entry name" value="tRNA_endonuc-like_dom_sf"/>
</dbReference>
<dbReference type="Pfam" id="PF01939">
    <property type="entry name" value="NucS_C"/>
    <property type="match status" value="1"/>
</dbReference>
<dbReference type="EMBL" id="FNQG01000002">
    <property type="protein sequence ID" value="SDZ76695.1"/>
    <property type="molecule type" value="Genomic_DNA"/>
</dbReference>
<evidence type="ECO:0000313" key="3">
    <source>
        <dbReference type="EMBL" id="SDZ76695.1"/>
    </source>
</evidence>
<organism evidence="3 4">
    <name type="scientific">Selenomonas ruminantium</name>
    <dbReference type="NCBI Taxonomy" id="971"/>
    <lineage>
        <taxon>Bacteria</taxon>
        <taxon>Bacillati</taxon>
        <taxon>Bacillota</taxon>
        <taxon>Negativicutes</taxon>
        <taxon>Selenomonadales</taxon>
        <taxon>Selenomonadaceae</taxon>
        <taxon>Selenomonas</taxon>
    </lineage>
</organism>
<feature type="domain" description="Endonuclease NucS C-terminal" evidence="2">
    <location>
        <begin position="416"/>
        <end position="500"/>
    </location>
</feature>
<dbReference type="AlphaFoldDB" id="A0A1H3VPF0"/>
<dbReference type="Gene3D" id="1.25.40.10">
    <property type="entry name" value="Tetratricopeptide repeat domain"/>
    <property type="match status" value="1"/>
</dbReference>
<proteinExistence type="predicted"/>
<dbReference type="Proteomes" id="UP000183469">
    <property type="component" value="Unassembled WGS sequence"/>
</dbReference>
<dbReference type="SUPFAM" id="SSF48452">
    <property type="entry name" value="TPR-like"/>
    <property type="match status" value="1"/>
</dbReference>
<dbReference type="PROSITE" id="PS50005">
    <property type="entry name" value="TPR"/>
    <property type="match status" value="1"/>
</dbReference>
<gene>
    <name evidence="3" type="ORF">SAMN05660648_00457</name>
</gene>
<sequence length="511" mass="60263">MTEEERLDEIDAVYEKIWPANISCKEACENFKKYSGEYKYDVAGLLAYDIRRMYCEGYYRYNKKQTDIHVDTKEMYLELCDKYELALDGFDAAINAFFKGDNDSVIPRIKSVFENVEKNSKGEPPNEADFCRMFLDYFKEGYDGFWSSLAKLSRELRYDTNAKLSELMAGFYSCEDNNNAIELLLTFAQNHPEYCLPNELLGCLYSEEKLWYNAIQCLEKVRGHSIFFPLDIIELDLGWAYGKVKEYKQEEIAYRKCLEYFPREQNALNNLGYCLYRQKKYDEAIKVFLQCIEENRDLAYAPNNLVRTYLRMGLYEDARKFIAEHDFKISKSITEQLDKKPKKNVKIASNAIDESVDNDDSAVQAEEEVKTKFFEKKSQFSSEKVLEDELSSRLENGQTVFGLNIHIYRKKGDYYGRQYPCANGKWRLDLLCEDDDENLYIIELKKDSGYDDAYEQTKQYVDWFEKHKVKKGKKVYGIIVLNSPKKALIEKVRADERIRLYEYQIAYQEIK</sequence>
<feature type="repeat" description="TPR" evidence="1">
    <location>
        <begin position="265"/>
        <end position="298"/>
    </location>
</feature>
<evidence type="ECO:0000259" key="2">
    <source>
        <dbReference type="Pfam" id="PF01939"/>
    </source>
</evidence>
<protein>
    <recommendedName>
        <fullName evidence="2">Endonuclease NucS C-terminal domain-containing protein</fullName>
    </recommendedName>
</protein>
<dbReference type="Pfam" id="PF13181">
    <property type="entry name" value="TPR_8"/>
    <property type="match status" value="1"/>
</dbReference>
<evidence type="ECO:0000256" key="1">
    <source>
        <dbReference type="PROSITE-ProRule" id="PRU00339"/>
    </source>
</evidence>
<name>A0A1H3VPF0_SELRU</name>
<accession>A0A1H3VPF0</accession>
<dbReference type="GO" id="GO:0003676">
    <property type="term" value="F:nucleic acid binding"/>
    <property type="evidence" value="ECO:0007669"/>
    <property type="project" value="InterPro"/>
</dbReference>
<evidence type="ECO:0000313" key="4">
    <source>
        <dbReference type="Proteomes" id="UP000183469"/>
    </source>
</evidence>
<dbReference type="SMART" id="SM00028">
    <property type="entry name" value="TPR"/>
    <property type="match status" value="2"/>
</dbReference>
<dbReference type="RefSeq" id="WP_074670561.1">
    <property type="nucleotide sequence ID" value="NZ_FNQG01000002.1"/>
</dbReference>
<keyword evidence="1" id="KW-0802">TPR repeat</keyword>
<reference evidence="3 4" key="1">
    <citation type="submission" date="2016-10" db="EMBL/GenBank/DDBJ databases">
        <authorList>
            <person name="de Groot N.N."/>
        </authorList>
    </citation>
    <scope>NUCLEOTIDE SEQUENCE [LARGE SCALE GENOMIC DNA]</scope>
    <source>
        <strain evidence="3 4">DSM 2872</strain>
    </source>
</reference>
<dbReference type="Gene3D" id="3.40.1350.10">
    <property type="match status" value="1"/>
</dbReference>